<protein>
    <submittedName>
        <fullName evidence="3">Uncharacterized protein YigE (DUF2233 family)</fullName>
    </submittedName>
</protein>
<reference evidence="3" key="1">
    <citation type="submission" date="2020-08" db="EMBL/GenBank/DDBJ databases">
        <title>Genomic Encyclopedia of Type Strains, Phase IV (KMG-IV): sequencing the most valuable type-strain genomes for metagenomic binning, comparative biology and taxonomic classification.</title>
        <authorList>
            <person name="Goeker M."/>
        </authorList>
    </citation>
    <scope>NUCLEOTIDE SEQUENCE [LARGE SCALE GENOMIC DNA]</scope>
    <source>
        <strain evidence="3">DSM 105040</strain>
    </source>
</reference>
<evidence type="ECO:0000256" key="1">
    <source>
        <dbReference type="SAM" id="SignalP"/>
    </source>
</evidence>
<dbReference type="InterPro" id="IPR018711">
    <property type="entry name" value="NAGPA"/>
</dbReference>
<organism evidence="3 4">
    <name type="scientific">Actibacterium naphthalenivorans</name>
    <dbReference type="NCBI Taxonomy" id="1614693"/>
    <lineage>
        <taxon>Bacteria</taxon>
        <taxon>Pseudomonadati</taxon>
        <taxon>Pseudomonadota</taxon>
        <taxon>Alphaproteobacteria</taxon>
        <taxon>Rhodobacterales</taxon>
        <taxon>Roseobacteraceae</taxon>
        <taxon>Actibacterium</taxon>
    </lineage>
</organism>
<dbReference type="Proteomes" id="UP000585681">
    <property type="component" value="Unassembled WGS sequence"/>
</dbReference>
<proteinExistence type="predicted"/>
<comment type="caution">
    <text evidence="3">The sequence shown here is derived from an EMBL/GenBank/DDBJ whole genome shotgun (WGS) entry which is preliminary data.</text>
</comment>
<feature type="domain" description="Phosphodiester glycosidase" evidence="2">
    <location>
        <begin position="75"/>
        <end position="220"/>
    </location>
</feature>
<dbReference type="Pfam" id="PF09992">
    <property type="entry name" value="NAGPA"/>
    <property type="match status" value="1"/>
</dbReference>
<keyword evidence="1" id="KW-0732">Signal</keyword>
<dbReference type="EMBL" id="JACIEQ010000001">
    <property type="protein sequence ID" value="MBB4021844.1"/>
    <property type="molecule type" value="Genomic_DNA"/>
</dbReference>
<dbReference type="AlphaFoldDB" id="A0A840C7C6"/>
<accession>A0A840C7C6</accession>
<name>A0A840C7C6_9RHOB</name>
<feature type="chain" id="PRO_5032328274" evidence="1">
    <location>
        <begin position="23"/>
        <end position="247"/>
    </location>
</feature>
<dbReference type="RefSeq" id="WP_054540105.1">
    <property type="nucleotide sequence ID" value="NZ_JACIEQ010000001.1"/>
</dbReference>
<gene>
    <name evidence="3" type="ORF">GGR17_001635</name>
</gene>
<evidence type="ECO:0000313" key="4">
    <source>
        <dbReference type="Proteomes" id="UP000585681"/>
    </source>
</evidence>
<keyword evidence="4" id="KW-1185">Reference proteome</keyword>
<evidence type="ECO:0000313" key="3">
    <source>
        <dbReference type="EMBL" id="MBB4021844.1"/>
    </source>
</evidence>
<evidence type="ECO:0000259" key="2">
    <source>
        <dbReference type="Pfam" id="PF09992"/>
    </source>
</evidence>
<feature type="signal peptide" evidence="1">
    <location>
        <begin position="1"/>
        <end position="22"/>
    </location>
</feature>
<sequence length="247" mass="26772">MKRLRRLFAALPFVFLPALANATCAPMDHDGTPYTVCAVNPAREELRLFRLDPEGRVLGNFGRIENMLNAGGETLTFAMNAGMYHPDRSPVGLYIEDGEQQRGAVASAGPGNFGLLPNGLLCLTQGRARVIETRRYLADQTECDHATQSGPMLVTGGALHPRFLIDSTSRYIRNGVGIAPDGTAYFAISERPVTFHEFGRLFRDALGTPEALFLDGNISRLYAPELGRNDGGFPLGPIVGTVAPLPR</sequence>